<dbReference type="CDD" id="cd00332">
    <property type="entry name" value="PAL-HAL"/>
    <property type="match status" value="1"/>
</dbReference>
<keyword evidence="3" id="KW-0369">Histidine metabolism</keyword>
<organism evidence="8 9">
    <name type="scientific">Phytomonospora endophytica</name>
    <dbReference type="NCBI Taxonomy" id="714109"/>
    <lineage>
        <taxon>Bacteria</taxon>
        <taxon>Bacillati</taxon>
        <taxon>Actinomycetota</taxon>
        <taxon>Actinomycetes</taxon>
        <taxon>Micromonosporales</taxon>
        <taxon>Micromonosporaceae</taxon>
        <taxon>Phytomonospora</taxon>
    </lineage>
</organism>
<dbReference type="RefSeq" id="WP_184785519.1">
    <property type="nucleotide sequence ID" value="NZ_BONT01000036.1"/>
</dbReference>
<dbReference type="SUPFAM" id="SSF48557">
    <property type="entry name" value="L-aspartase-like"/>
    <property type="match status" value="1"/>
</dbReference>
<dbReference type="GO" id="GO:0019557">
    <property type="term" value="P:L-histidine catabolic process to glutamate and formate"/>
    <property type="evidence" value="ECO:0007669"/>
    <property type="project" value="UniProtKB-UniPathway"/>
</dbReference>
<evidence type="ECO:0000256" key="7">
    <source>
        <dbReference type="RuleBase" id="RU003954"/>
    </source>
</evidence>
<accession>A0A841F8R3</accession>
<dbReference type="GO" id="GO:0019556">
    <property type="term" value="P:L-histidine catabolic process to glutamate and formamide"/>
    <property type="evidence" value="ECO:0007669"/>
    <property type="project" value="UniProtKB-UniPathway"/>
</dbReference>
<dbReference type="NCBIfam" id="TIGR01225">
    <property type="entry name" value="hutH"/>
    <property type="match status" value="1"/>
</dbReference>
<dbReference type="InterPro" id="IPR001106">
    <property type="entry name" value="Aromatic_Lyase"/>
</dbReference>
<dbReference type="InterPro" id="IPR024083">
    <property type="entry name" value="Fumarase/histidase_N"/>
</dbReference>
<evidence type="ECO:0000256" key="3">
    <source>
        <dbReference type="ARBA" id="ARBA00022808"/>
    </source>
</evidence>
<dbReference type="AlphaFoldDB" id="A0A841F8R3"/>
<protein>
    <recommendedName>
        <fullName evidence="2 6">Histidine ammonia-lyase</fullName>
        <ecNumber evidence="2 6">4.3.1.3</ecNumber>
    </recommendedName>
</protein>
<reference evidence="8 9" key="1">
    <citation type="submission" date="2020-08" db="EMBL/GenBank/DDBJ databases">
        <title>Genomic Encyclopedia of Type Strains, Phase IV (KMG-IV): sequencing the most valuable type-strain genomes for metagenomic binning, comparative biology and taxonomic classification.</title>
        <authorList>
            <person name="Goeker M."/>
        </authorList>
    </citation>
    <scope>NUCLEOTIDE SEQUENCE [LARGE SCALE GENOMIC DNA]</scope>
    <source>
        <strain evidence="8 9">YIM 65646</strain>
    </source>
</reference>
<evidence type="ECO:0000256" key="6">
    <source>
        <dbReference type="NCBIfam" id="TIGR01225"/>
    </source>
</evidence>
<comment type="catalytic activity">
    <reaction evidence="5">
        <text>L-histidine = trans-urocanate + NH4(+)</text>
        <dbReference type="Rhea" id="RHEA:21232"/>
        <dbReference type="ChEBI" id="CHEBI:17771"/>
        <dbReference type="ChEBI" id="CHEBI:28938"/>
        <dbReference type="ChEBI" id="CHEBI:57595"/>
        <dbReference type="EC" id="4.3.1.3"/>
    </reaction>
</comment>
<dbReference type="Proteomes" id="UP000548476">
    <property type="component" value="Unassembled WGS sequence"/>
</dbReference>
<evidence type="ECO:0000256" key="4">
    <source>
        <dbReference type="ARBA" id="ARBA00023239"/>
    </source>
</evidence>
<name>A0A841F8R3_9ACTN</name>
<dbReference type="EMBL" id="JACHGT010000001">
    <property type="protein sequence ID" value="MBB6032626.1"/>
    <property type="molecule type" value="Genomic_DNA"/>
</dbReference>
<evidence type="ECO:0000313" key="8">
    <source>
        <dbReference type="EMBL" id="MBB6032626.1"/>
    </source>
</evidence>
<evidence type="ECO:0000256" key="1">
    <source>
        <dbReference type="ARBA" id="ARBA00005113"/>
    </source>
</evidence>
<dbReference type="UniPathway" id="UPA00379">
    <property type="reaction ID" value="UER00549"/>
</dbReference>
<comment type="pathway">
    <text evidence="1">Amino-acid degradation; L-histidine degradation into L-glutamate; N-formimidoyl-L-glutamate from L-histidine: step 1/3.</text>
</comment>
<dbReference type="GO" id="GO:0004397">
    <property type="term" value="F:histidine ammonia-lyase activity"/>
    <property type="evidence" value="ECO:0007669"/>
    <property type="project" value="UniProtKB-UniRule"/>
</dbReference>
<dbReference type="GO" id="GO:0005737">
    <property type="term" value="C:cytoplasm"/>
    <property type="evidence" value="ECO:0007669"/>
    <property type="project" value="InterPro"/>
</dbReference>
<comment type="caution">
    <text evidence="8">The sequence shown here is derived from an EMBL/GenBank/DDBJ whole genome shotgun (WGS) entry which is preliminary data.</text>
</comment>
<dbReference type="Gene3D" id="1.20.200.10">
    <property type="entry name" value="Fumarase/aspartase (Central domain)"/>
    <property type="match status" value="1"/>
</dbReference>
<dbReference type="PANTHER" id="PTHR10362">
    <property type="entry name" value="HISTIDINE AMMONIA-LYASE"/>
    <property type="match status" value="1"/>
</dbReference>
<comment type="similarity">
    <text evidence="7">Belongs to the PAL/histidase family.</text>
</comment>
<dbReference type="FunFam" id="1.20.200.10:FF:000003">
    <property type="entry name" value="Histidine ammonia-lyase"/>
    <property type="match status" value="1"/>
</dbReference>
<keyword evidence="9" id="KW-1185">Reference proteome</keyword>
<sequence length="516" mass="54455">MRDLQLTGDALTVEDVVDVAQRRARVSLGPQLAERMAPSRGVVVDAVHRKDVVYGVTTGFGALADTTIGADDLAALQFALVRSHAAAVGAPLPDEVVRALLLLRARTLSAGHSGVRVDLPALFLALLERDLLPVIPEKGSVGASGDLAQLAHLALPLIGEGRLKAPGDPREGRPAAEVLAEHGLTPLALEPKEGLSLINGTEPMQAVLALAVVAAEELCTLADIACAMSVEALFGTDRAYDERVQVIRPHPGQLDSAANLRALLADSPLLASHRWSDHAVQDSYSLRCAPQVHGSARDLIAHCRRVLTIELGSIVDNPVVVTDNNGGYEVMSTGNFHGQPIAFAADALAMAVAELGSIAERRVYRMLDPATSRGLPPFLAPDAGTNSGFMLAQYTAASVVSENKVLCHPSSVDSIVTSGNQEDHVSMGWHGVRKAHEVIDNTRTVLAIEILCAAQALDLRADVAAPGPATGAAHGLVRRDVEPMMVDREMAPQIEAVRTLLPEIISRVSGVVDTLR</sequence>
<dbReference type="Pfam" id="PF00221">
    <property type="entry name" value="Lyase_aromatic"/>
    <property type="match status" value="1"/>
</dbReference>
<dbReference type="FunFam" id="1.10.275.10:FF:000005">
    <property type="entry name" value="Histidine ammonia-lyase"/>
    <property type="match status" value="1"/>
</dbReference>
<gene>
    <name evidence="8" type="ORF">HNR73_000468</name>
</gene>
<dbReference type="Gene3D" id="1.10.275.10">
    <property type="entry name" value="Fumarase/aspartase (N-terminal domain)"/>
    <property type="match status" value="1"/>
</dbReference>
<keyword evidence="4 7" id="KW-0456">Lyase</keyword>
<evidence type="ECO:0000256" key="2">
    <source>
        <dbReference type="ARBA" id="ARBA00012994"/>
    </source>
</evidence>
<evidence type="ECO:0000256" key="5">
    <source>
        <dbReference type="ARBA" id="ARBA00049269"/>
    </source>
</evidence>
<dbReference type="EC" id="4.3.1.3" evidence="2 6"/>
<dbReference type="NCBIfam" id="NF006871">
    <property type="entry name" value="PRK09367.1"/>
    <property type="match status" value="1"/>
</dbReference>
<dbReference type="InterPro" id="IPR008948">
    <property type="entry name" value="L-Aspartase-like"/>
</dbReference>
<dbReference type="InterPro" id="IPR005921">
    <property type="entry name" value="HutH"/>
</dbReference>
<evidence type="ECO:0000313" key="9">
    <source>
        <dbReference type="Proteomes" id="UP000548476"/>
    </source>
</evidence>
<proteinExistence type="inferred from homology"/>